<protein>
    <submittedName>
        <fullName evidence="2">Uncharacterized protein</fullName>
    </submittedName>
</protein>
<gene>
    <name evidence="2" type="ORF">BDV24DRAFT_122633</name>
</gene>
<feature type="transmembrane region" description="Helical" evidence="1">
    <location>
        <begin position="43"/>
        <end position="63"/>
    </location>
</feature>
<organism evidence="2">
    <name type="scientific">Aspergillus arachidicola</name>
    <dbReference type="NCBI Taxonomy" id="656916"/>
    <lineage>
        <taxon>Eukaryota</taxon>
        <taxon>Fungi</taxon>
        <taxon>Dikarya</taxon>
        <taxon>Ascomycota</taxon>
        <taxon>Pezizomycotina</taxon>
        <taxon>Eurotiomycetes</taxon>
        <taxon>Eurotiomycetidae</taxon>
        <taxon>Eurotiales</taxon>
        <taxon>Aspergillaceae</taxon>
        <taxon>Aspergillus</taxon>
        <taxon>Aspergillus subgen. Circumdati</taxon>
    </lineage>
</organism>
<accession>A0A5N6YNB5</accession>
<keyword evidence="1" id="KW-0812">Transmembrane</keyword>
<proteinExistence type="predicted"/>
<keyword evidence="1" id="KW-0472">Membrane</keyword>
<evidence type="ECO:0000313" key="2">
    <source>
        <dbReference type="EMBL" id="KAE8347004.1"/>
    </source>
</evidence>
<dbReference type="Proteomes" id="UP000325558">
    <property type="component" value="Unassembled WGS sequence"/>
</dbReference>
<keyword evidence="1" id="KW-1133">Transmembrane helix</keyword>
<name>A0A5N6YNB5_9EURO</name>
<evidence type="ECO:0000256" key="1">
    <source>
        <dbReference type="SAM" id="Phobius"/>
    </source>
</evidence>
<reference evidence="2" key="1">
    <citation type="submission" date="2019-04" db="EMBL/GenBank/DDBJ databases">
        <title>Friends and foes A comparative genomics study of 23 Aspergillus species from section Flavi.</title>
        <authorList>
            <consortium name="DOE Joint Genome Institute"/>
            <person name="Kjaerbolling I."/>
            <person name="Vesth T."/>
            <person name="Frisvad J.C."/>
            <person name="Nybo J.L."/>
            <person name="Theobald S."/>
            <person name="Kildgaard S."/>
            <person name="Isbrandt T."/>
            <person name="Kuo A."/>
            <person name="Sato A."/>
            <person name="Lyhne E.K."/>
            <person name="Kogle M.E."/>
            <person name="Wiebenga A."/>
            <person name="Kun R.S."/>
            <person name="Lubbers R.J."/>
            <person name="Makela M.R."/>
            <person name="Barry K."/>
            <person name="Chovatia M."/>
            <person name="Clum A."/>
            <person name="Daum C."/>
            <person name="Haridas S."/>
            <person name="He G."/>
            <person name="LaButti K."/>
            <person name="Lipzen A."/>
            <person name="Mondo S."/>
            <person name="Riley R."/>
            <person name="Salamov A."/>
            <person name="Simmons B.A."/>
            <person name="Magnuson J.K."/>
            <person name="Henrissat B."/>
            <person name="Mortensen U.H."/>
            <person name="Larsen T.O."/>
            <person name="Devries R.P."/>
            <person name="Grigoriev I.V."/>
            <person name="Machida M."/>
            <person name="Baker S.E."/>
            <person name="Andersen M.R."/>
        </authorList>
    </citation>
    <scope>NUCLEOTIDE SEQUENCE</scope>
    <source>
        <strain evidence="2">CBS 117612</strain>
    </source>
</reference>
<sequence length="101" mass="11580">MLVAAASAIPLVLPCKSHALNRSVRSRLSRARRQMKECRGARRLPTMILVHWLIGGLYLILFYRGYSPESQRADPLGFRTEVNRQSITIMQWLSLVENVSR</sequence>
<dbReference type="AlphaFoldDB" id="A0A5N6YNB5"/>
<dbReference type="EMBL" id="ML737114">
    <property type="protein sequence ID" value="KAE8347004.1"/>
    <property type="molecule type" value="Genomic_DNA"/>
</dbReference>